<dbReference type="EMBL" id="BSXW01000703">
    <property type="protein sequence ID" value="GMF28269.1"/>
    <property type="molecule type" value="Genomic_DNA"/>
</dbReference>
<sequence>MKGSRRISSKSSPRILTLSSLRCVVASPSGSGKSNTILYMISLLNKCLTKIIVCTKEDEPLYQHLKDTIDGVEIFENAQIPSIKDYDNETSKLIIFDDLVLEGRKVQVQIADYYIRGRKAGFSMCYLSQVYYGIPKNYLSQCKYCILGRNLTKKDLNMIVREYEGDLDRDELIRIYKRATTEPLNTLMIDMVGRKVFHNLVEYVCDL</sequence>
<dbReference type="OrthoDB" id="103805at2759"/>
<reference evidence="1" key="1">
    <citation type="submission" date="2023-04" db="EMBL/GenBank/DDBJ databases">
        <title>Phytophthora lilii NBRC 32176.</title>
        <authorList>
            <person name="Ichikawa N."/>
            <person name="Sato H."/>
            <person name="Tonouchi N."/>
        </authorList>
    </citation>
    <scope>NUCLEOTIDE SEQUENCE</scope>
    <source>
        <strain evidence="1">NBRC 32176</strain>
    </source>
</reference>
<accession>A0A9W6X2H7</accession>
<dbReference type="InterPro" id="IPR027417">
    <property type="entry name" value="P-loop_NTPase"/>
</dbReference>
<proteinExistence type="predicted"/>
<keyword evidence="2" id="KW-1185">Reference proteome</keyword>
<dbReference type="Gene3D" id="3.40.50.300">
    <property type="entry name" value="P-loop containing nucleotide triphosphate hydrolases"/>
    <property type="match status" value="1"/>
</dbReference>
<comment type="caution">
    <text evidence="1">The sequence shown here is derived from an EMBL/GenBank/DDBJ whole genome shotgun (WGS) entry which is preliminary data.</text>
</comment>
<gene>
    <name evidence="1" type="ORF">Plil01_001188700</name>
</gene>
<protein>
    <submittedName>
        <fullName evidence="1">Unnamed protein product</fullName>
    </submittedName>
</protein>
<evidence type="ECO:0000313" key="1">
    <source>
        <dbReference type="EMBL" id="GMF28269.1"/>
    </source>
</evidence>
<evidence type="ECO:0000313" key="2">
    <source>
        <dbReference type="Proteomes" id="UP001165083"/>
    </source>
</evidence>
<dbReference type="Proteomes" id="UP001165083">
    <property type="component" value="Unassembled WGS sequence"/>
</dbReference>
<dbReference type="AlphaFoldDB" id="A0A9W6X2H7"/>
<dbReference type="SUPFAM" id="SSF52540">
    <property type="entry name" value="P-loop containing nucleoside triphosphate hydrolases"/>
    <property type="match status" value="1"/>
</dbReference>
<organism evidence="1 2">
    <name type="scientific">Phytophthora lilii</name>
    <dbReference type="NCBI Taxonomy" id="2077276"/>
    <lineage>
        <taxon>Eukaryota</taxon>
        <taxon>Sar</taxon>
        <taxon>Stramenopiles</taxon>
        <taxon>Oomycota</taxon>
        <taxon>Peronosporomycetes</taxon>
        <taxon>Peronosporales</taxon>
        <taxon>Peronosporaceae</taxon>
        <taxon>Phytophthora</taxon>
    </lineage>
</organism>
<name>A0A9W6X2H7_9STRA</name>